<dbReference type="GO" id="GO:0071111">
    <property type="term" value="F:cyclic-guanylate-specific phosphodiesterase activity"/>
    <property type="evidence" value="ECO:0007669"/>
    <property type="project" value="InterPro"/>
</dbReference>
<evidence type="ECO:0000313" key="2">
    <source>
        <dbReference type="EMBL" id="KII75428.1"/>
    </source>
</evidence>
<dbReference type="PROSITE" id="PS50883">
    <property type="entry name" value="EAL"/>
    <property type="match status" value="1"/>
</dbReference>
<evidence type="ECO:0000259" key="1">
    <source>
        <dbReference type="PROSITE" id="PS50883"/>
    </source>
</evidence>
<dbReference type="CDD" id="cd01948">
    <property type="entry name" value="EAL"/>
    <property type="match status" value="1"/>
</dbReference>
<dbReference type="SUPFAM" id="SSF141868">
    <property type="entry name" value="EAL domain-like"/>
    <property type="match status" value="1"/>
</dbReference>
<evidence type="ECO:0000313" key="3">
    <source>
        <dbReference type="Proteomes" id="UP000031672"/>
    </source>
</evidence>
<keyword evidence="3" id="KW-1185">Reference proteome</keyword>
<organism evidence="2 3">
    <name type="scientific">Vibrio renipiscarius</name>
    <dbReference type="NCBI Taxonomy" id="1461322"/>
    <lineage>
        <taxon>Bacteria</taxon>
        <taxon>Pseudomonadati</taxon>
        <taxon>Pseudomonadota</taxon>
        <taxon>Gammaproteobacteria</taxon>
        <taxon>Vibrionales</taxon>
        <taxon>Vibrionaceae</taxon>
        <taxon>Vibrio</taxon>
    </lineage>
</organism>
<dbReference type="AlphaFoldDB" id="A0A0C2K0H8"/>
<dbReference type="OrthoDB" id="1673646at2"/>
<dbReference type="RefSeq" id="WP_040993106.1">
    <property type="nucleotide sequence ID" value="NZ_JTKH01000025.1"/>
</dbReference>
<dbReference type="Proteomes" id="UP000031672">
    <property type="component" value="Unassembled WGS sequence"/>
</dbReference>
<dbReference type="PANTHER" id="PTHR33121">
    <property type="entry name" value="CYCLIC DI-GMP PHOSPHODIESTERASE PDEF"/>
    <property type="match status" value="1"/>
</dbReference>
<comment type="caution">
    <text evidence="2">The sequence shown here is derived from an EMBL/GenBank/DDBJ whole genome shotgun (WGS) entry which is preliminary data.</text>
</comment>
<sequence>MILSSQNQLQECISLNKEGQFVAVYKALTLRSVYQPIFNKLNHVIGVEALVRIDESRLPVRPDVFFNAKSVPLNDKINVERLSRAIHIRNFSNSKYRSLKLFLNVLPSAGEFFALEDIRIDLLSQRLTALNIDKDQVVMEVVELESGNEFHLQAAMARLAHKGFHIAIDDFGVQASNRHRVELIKPSIIKIDRSLLLAFMQGETEPLLSGIKLARRVQAKVVIEGIETQSQYDAMRELDIDYYQGYFLGMPESLDCISLATSA</sequence>
<accession>A0A0C2NH38</accession>
<dbReference type="EMBL" id="JTKH01000025">
    <property type="protein sequence ID" value="KII75428.1"/>
    <property type="molecule type" value="Genomic_DNA"/>
</dbReference>
<dbReference type="STRING" id="1461322.OJ16_19315"/>
<dbReference type="Pfam" id="PF00563">
    <property type="entry name" value="EAL"/>
    <property type="match status" value="1"/>
</dbReference>
<accession>A0A0C2K0H8</accession>
<dbReference type="InterPro" id="IPR001633">
    <property type="entry name" value="EAL_dom"/>
</dbReference>
<protein>
    <submittedName>
        <fullName evidence="2">Diguanylate phosphodiesterase</fullName>
    </submittedName>
</protein>
<dbReference type="SMART" id="SM00052">
    <property type="entry name" value="EAL"/>
    <property type="match status" value="1"/>
</dbReference>
<dbReference type="InterPro" id="IPR050706">
    <property type="entry name" value="Cyclic-di-GMP_PDE-like"/>
</dbReference>
<dbReference type="Gene3D" id="3.20.20.450">
    <property type="entry name" value="EAL domain"/>
    <property type="match status" value="1"/>
</dbReference>
<reference evidence="2 3" key="1">
    <citation type="submission" date="2014-11" db="EMBL/GenBank/DDBJ databases">
        <title>Draft Genome Sequence of Vibrio piscirenalis strains CECT 8603T and CECT 8604, two marine Gammaproteobacterium isolated from cultured gilthead sea bream (Sparus aurata).</title>
        <authorList>
            <person name="Arahal D.R."/>
            <person name="Rodrigo-Torres L."/>
            <person name="Lucena T."/>
            <person name="Pujalte M.J."/>
        </authorList>
    </citation>
    <scope>NUCLEOTIDE SEQUENCE [LARGE SCALE GENOMIC DNA]</scope>
    <source>
        <strain evidence="2 3">DCR 1-4-2</strain>
    </source>
</reference>
<proteinExistence type="predicted"/>
<feature type="domain" description="EAL" evidence="1">
    <location>
        <begin position="14"/>
        <end position="263"/>
    </location>
</feature>
<dbReference type="PANTHER" id="PTHR33121:SF76">
    <property type="entry name" value="SIGNALING PROTEIN"/>
    <property type="match status" value="1"/>
</dbReference>
<name>A0A0C2K0H8_9VIBR</name>
<dbReference type="InterPro" id="IPR035919">
    <property type="entry name" value="EAL_sf"/>
</dbReference>
<gene>
    <name evidence="2" type="ORF">OJ16_19315</name>
</gene>